<dbReference type="InterPro" id="IPR043743">
    <property type="entry name" value="DUF5688"/>
</dbReference>
<accession>A0A6N7V5K8</accession>
<proteinExistence type="predicted"/>
<sequence length="307" mass="35245">MTDSAFANRLREQVQELLGTGVRVTLCHSPGGEEKTGLMFQGEQDIARPVLYLETFCGEKEEDSLEELARKIALWYADTIDQERMPCAFPIEYSSARNNLVVKLLGKKEAEKLPEQVVSQKYLDFVMVFDLLLAMQEETCVTCRIRREHLEKWNIDIKRLLFDAEAATRRKFPALFQTMEEVIASLVNCAAIPVKEQIYVLTNERKYWGAATLLYKGCLEEIGNRLQEDYYVILSSVHEVILLPVSRAPACDRINQMIQEVNETQLKEEEVLGDTAYYYDRVKKELRRAGSDAEKGGTIETDNHMEN</sequence>
<evidence type="ECO:0000313" key="2">
    <source>
        <dbReference type="Proteomes" id="UP000434409"/>
    </source>
</evidence>
<keyword evidence="2" id="KW-1185">Reference proteome</keyword>
<dbReference type="AlphaFoldDB" id="A0A6N7V5K8"/>
<dbReference type="RefSeq" id="WP_154478169.1">
    <property type="nucleotide sequence ID" value="NZ_VULY01000018.1"/>
</dbReference>
<name>A0A6N7V5K8_9FIRM</name>
<gene>
    <name evidence="1" type="ORF">FYJ34_09435</name>
</gene>
<dbReference type="Pfam" id="PF18941">
    <property type="entry name" value="DUF5688"/>
    <property type="match status" value="1"/>
</dbReference>
<reference evidence="1 2" key="1">
    <citation type="submission" date="2019-08" db="EMBL/GenBank/DDBJ databases">
        <title>In-depth cultivation of the pig gut microbiome towards novel bacterial diversity and tailored functional studies.</title>
        <authorList>
            <person name="Wylensek D."/>
            <person name="Hitch T.C.A."/>
            <person name="Clavel T."/>
        </authorList>
    </citation>
    <scope>NUCLEOTIDE SEQUENCE [LARGE SCALE GENOMIC DNA]</scope>
    <source>
        <strain evidence="1 2">68-1-5</strain>
    </source>
</reference>
<evidence type="ECO:0000313" key="1">
    <source>
        <dbReference type="EMBL" id="MSR94472.1"/>
    </source>
</evidence>
<dbReference type="Proteomes" id="UP000434409">
    <property type="component" value="Unassembled WGS sequence"/>
</dbReference>
<organism evidence="1 2">
    <name type="scientific">Suipraeoptans intestinalis</name>
    <dbReference type="NCBI Taxonomy" id="2606628"/>
    <lineage>
        <taxon>Bacteria</taxon>
        <taxon>Bacillati</taxon>
        <taxon>Bacillota</taxon>
        <taxon>Clostridia</taxon>
        <taxon>Lachnospirales</taxon>
        <taxon>Lachnospiraceae</taxon>
        <taxon>Suipraeoptans</taxon>
    </lineage>
</organism>
<protein>
    <submittedName>
        <fullName evidence="1">Uncharacterized protein</fullName>
    </submittedName>
</protein>
<comment type="caution">
    <text evidence="1">The sequence shown here is derived from an EMBL/GenBank/DDBJ whole genome shotgun (WGS) entry which is preliminary data.</text>
</comment>
<dbReference type="EMBL" id="VULY01000018">
    <property type="protein sequence ID" value="MSR94472.1"/>
    <property type="molecule type" value="Genomic_DNA"/>
</dbReference>